<evidence type="ECO:0000313" key="1">
    <source>
        <dbReference type="EMBL" id="CAB4757315.1"/>
    </source>
</evidence>
<gene>
    <name evidence="1" type="ORF">UFOPK2855_00470</name>
</gene>
<organism evidence="1">
    <name type="scientific">freshwater metagenome</name>
    <dbReference type="NCBI Taxonomy" id="449393"/>
    <lineage>
        <taxon>unclassified sequences</taxon>
        <taxon>metagenomes</taxon>
        <taxon>ecological metagenomes</taxon>
    </lineage>
</organism>
<dbReference type="AlphaFoldDB" id="A0A6J6UDC5"/>
<proteinExistence type="predicted"/>
<reference evidence="1" key="1">
    <citation type="submission" date="2020-05" db="EMBL/GenBank/DDBJ databases">
        <authorList>
            <person name="Chiriac C."/>
            <person name="Salcher M."/>
            <person name="Ghai R."/>
            <person name="Kavagutti S V."/>
        </authorList>
    </citation>
    <scope>NUCLEOTIDE SEQUENCE</scope>
</reference>
<dbReference type="EMBL" id="CAEZZK010000071">
    <property type="protein sequence ID" value="CAB4757315.1"/>
    <property type="molecule type" value="Genomic_DNA"/>
</dbReference>
<sequence length="34" mass="3257">MFPAVKVLPTGTPPAPNVGAGPMIGAVIPGKITG</sequence>
<protein>
    <submittedName>
        <fullName evidence="1">Unannotated protein</fullName>
    </submittedName>
</protein>
<accession>A0A6J6UDC5</accession>
<name>A0A6J6UDC5_9ZZZZ</name>